<protein>
    <submittedName>
        <fullName evidence="2">Lanthionine synthetase C-like protein</fullName>
    </submittedName>
</protein>
<dbReference type="PRINTS" id="PR01950">
    <property type="entry name" value="LANCSUPER"/>
</dbReference>
<gene>
    <name evidence="2" type="ORF">SAMN05421684_7882</name>
</gene>
<dbReference type="InterPro" id="IPR007822">
    <property type="entry name" value="LANC-like"/>
</dbReference>
<feature type="binding site" evidence="1">
    <location>
        <position position="295"/>
    </location>
    <ligand>
        <name>Zn(2+)</name>
        <dbReference type="ChEBI" id="CHEBI:29105"/>
    </ligand>
</feature>
<keyword evidence="1" id="KW-0479">Metal-binding</keyword>
<dbReference type="Proteomes" id="UP000199632">
    <property type="component" value="Unassembled WGS sequence"/>
</dbReference>
<sequence>MRIPPLDPPLEQAVDSTAVRIADMLAHPPPPDFAPDDYGPRSRRWHAQSLSKGAAGVAILHGVRAQTGHGEWEPVHEWLRRATADPLNNAGGAGLWFGVPAVAHALTTATPHAHPRNLGLLDRAVADLVRRQLDAAAARFQERARPSLGEFDLVRGLTGLGSHLLRRNPDGLLLRRVLAYLVRLTEPVAAHDEAGPTAPGWWAADPLVRGTVVPGGHANLGMAHGIAGPLALLALAARQNITVPGHADAIGRICTWLDTWRQNGPTGPWWPERLTAAEFHAGQPTATEPNRPSWCYGTPGLARAQQLAAIALADPGRRQSAEDALARCLADPAQLGRIIDPSLCHGWAGLAATTWYAAADARSTSLATALPPIVRQLIQHADSTAPARSGLIEGHAGAAITLHTIATRTDIRWASSVLIN</sequence>
<dbReference type="GO" id="GO:0031179">
    <property type="term" value="P:peptide modification"/>
    <property type="evidence" value="ECO:0007669"/>
    <property type="project" value="InterPro"/>
</dbReference>
<dbReference type="RefSeq" id="WP_090804137.1">
    <property type="nucleotide sequence ID" value="NZ_BOND01000029.1"/>
</dbReference>
<dbReference type="EMBL" id="FNQB01000005">
    <property type="protein sequence ID" value="SDZ64944.1"/>
    <property type="molecule type" value="Genomic_DNA"/>
</dbReference>
<dbReference type="SUPFAM" id="SSF158745">
    <property type="entry name" value="LanC-like"/>
    <property type="match status" value="1"/>
</dbReference>
<feature type="binding site" evidence="1">
    <location>
        <position position="345"/>
    </location>
    <ligand>
        <name>Zn(2+)</name>
        <dbReference type="ChEBI" id="CHEBI:29105"/>
    </ligand>
</feature>
<accession>A0A1H3URC4</accession>
<proteinExistence type="predicted"/>
<feature type="binding site" evidence="1">
    <location>
        <position position="344"/>
    </location>
    <ligand>
        <name>Zn(2+)</name>
        <dbReference type="ChEBI" id="CHEBI:29105"/>
    </ligand>
</feature>
<keyword evidence="3" id="KW-1185">Reference proteome</keyword>
<dbReference type="AlphaFoldDB" id="A0A1H3URC4"/>
<evidence type="ECO:0000256" key="1">
    <source>
        <dbReference type="PIRSR" id="PIRSR607822-1"/>
    </source>
</evidence>
<dbReference type="STRING" id="137265.SAMN05421684_7882"/>
<dbReference type="InterPro" id="IPR033889">
    <property type="entry name" value="LanC"/>
</dbReference>
<dbReference type="SMART" id="SM01260">
    <property type="entry name" value="LANC_like"/>
    <property type="match status" value="1"/>
</dbReference>
<evidence type="ECO:0000313" key="2">
    <source>
        <dbReference type="EMBL" id="SDZ64944.1"/>
    </source>
</evidence>
<reference evidence="3" key="1">
    <citation type="submission" date="2016-10" db="EMBL/GenBank/DDBJ databases">
        <authorList>
            <person name="Varghese N."/>
            <person name="Submissions S."/>
        </authorList>
    </citation>
    <scope>NUCLEOTIDE SEQUENCE [LARGE SCALE GENOMIC DNA]</scope>
    <source>
        <strain evidence="3">DSM 44718</strain>
    </source>
</reference>
<dbReference type="PRINTS" id="PR01955">
    <property type="entry name" value="LANCFRANKIA"/>
</dbReference>
<name>A0A1H3URC4_9ACTN</name>
<dbReference type="GO" id="GO:0046872">
    <property type="term" value="F:metal ion binding"/>
    <property type="evidence" value="ECO:0007669"/>
    <property type="project" value="UniProtKB-KW"/>
</dbReference>
<dbReference type="Pfam" id="PF05147">
    <property type="entry name" value="LANC_like"/>
    <property type="match status" value="1"/>
</dbReference>
<evidence type="ECO:0000313" key="3">
    <source>
        <dbReference type="Proteomes" id="UP000199632"/>
    </source>
</evidence>
<keyword evidence="1" id="KW-0862">Zinc</keyword>
<dbReference type="CDD" id="cd04793">
    <property type="entry name" value="LanC"/>
    <property type="match status" value="1"/>
</dbReference>
<dbReference type="OrthoDB" id="1882482at2"/>
<organism evidence="2 3">
    <name type="scientific">Asanoa ishikariensis</name>
    <dbReference type="NCBI Taxonomy" id="137265"/>
    <lineage>
        <taxon>Bacteria</taxon>
        <taxon>Bacillati</taxon>
        <taxon>Actinomycetota</taxon>
        <taxon>Actinomycetes</taxon>
        <taxon>Micromonosporales</taxon>
        <taxon>Micromonosporaceae</taxon>
        <taxon>Asanoa</taxon>
    </lineage>
</organism>
<dbReference type="Gene3D" id="1.50.10.20">
    <property type="match status" value="1"/>
</dbReference>